<dbReference type="Proteomes" id="UP000009183">
    <property type="component" value="Unassembled WGS sequence, unordered"/>
</dbReference>
<organism evidence="6 7">
    <name type="scientific">Vitis vinifera</name>
    <name type="common">Grape</name>
    <dbReference type="NCBI Taxonomy" id="29760"/>
    <lineage>
        <taxon>Eukaryota</taxon>
        <taxon>Viridiplantae</taxon>
        <taxon>Streptophyta</taxon>
        <taxon>Embryophyta</taxon>
        <taxon>Tracheophyta</taxon>
        <taxon>Spermatophyta</taxon>
        <taxon>Magnoliopsida</taxon>
        <taxon>eudicotyledons</taxon>
        <taxon>Gunneridae</taxon>
        <taxon>Pentapetalae</taxon>
        <taxon>rosids</taxon>
        <taxon>Vitales</taxon>
        <taxon>Vitaceae</taxon>
        <taxon>Viteae</taxon>
        <taxon>Vitis</taxon>
    </lineage>
</organism>
<accession>F6HWP4</accession>
<dbReference type="InParanoid" id="F6HWP4"/>
<dbReference type="Pfam" id="PF00514">
    <property type="entry name" value="Arm"/>
    <property type="match status" value="3"/>
</dbReference>
<evidence type="ECO:0000256" key="2">
    <source>
        <dbReference type="ARBA" id="ARBA00022448"/>
    </source>
</evidence>
<keyword evidence="3" id="KW-0677">Repeat</keyword>
<comment type="similarity">
    <text evidence="1">Belongs to the importin alpha family.</text>
</comment>
<evidence type="ECO:0000256" key="3">
    <source>
        <dbReference type="ARBA" id="ARBA00022737"/>
    </source>
</evidence>
<dbReference type="SMART" id="SM00185">
    <property type="entry name" value="ARM"/>
    <property type="match status" value="3"/>
</dbReference>
<dbReference type="OrthoDB" id="5600252at2759"/>
<dbReference type="InterPro" id="IPR000225">
    <property type="entry name" value="Armadillo"/>
</dbReference>
<evidence type="ECO:0000256" key="4">
    <source>
        <dbReference type="ARBA" id="ARBA00022927"/>
    </source>
</evidence>
<dbReference type="FunFam" id="1.25.10.10:FF:001173">
    <property type="entry name" value="Uncharacterized protein"/>
    <property type="match status" value="1"/>
</dbReference>
<keyword evidence="2" id="KW-0813">Transport</keyword>
<dbReference type="HOGENOM" id="CLU_954479_0_0_1"/>
<dbReference type="eggNOG" id="KOG3224">
    <property type="taxonomic scope" value="Eukaryota"/>
</dbReference>
<evidence type="ECO:0000256" key="1">
    <source>
        <dbReference type="ARBA" id="ARBA00010394"/>
    </source>
</evidence>
<sequence length="292" mass="32264">MGGNEALAFDMGYARWLDEYQRLINDLRSVVNSHVGDNELRILVDSNMATCNAWSYDEHLIRAVICCGLYPGIVQNGKSFSLKTMEDGQVLWHSNSVNARESHGELICWREATFQALSAKGYPSDSAAYDDPSTNSQRLPIIMHKTQKLKTKPALPALGRLIHSNDEDVLTDACWALSYLSDGTNDKVQAVIEAGVCPRLVELLLYSSPSVLIPALRMVGNIVTGDDMQTQCIINHQALRCLLNPLTNNHNKSIKKEACWTISNITASNKKQIRAVIEANIIGPLCSFASKC</sequence>
<dbReference type="Gene3D" id="1.25.10.10">
    <property type="entry name" value="Leucine-rich Repeat Variant"/>
    <property type="match status" value="1"/>
</dbReference>
<keyword evidence="4" id="KW-0653">Protein transport</keyword>
<proteinExistence type="inferred from homology"/>
<evidence type="ECO:0000256" key="5">
    <source>
        <dbReference type="PROSITE-ProRule" id="PRU00259"/>
    </source>
</evidence>
<dbReference type="eggNOG" id="KOG0166">
    <property type="taxonomic scope" value="Eukaryota"/>
</dbReference>
<dbReference type="InterPro" id="IPR016024">
    <property type="entry name" value="ARM-type_fold"/>
</dbReference>
<dbReference type="AlphaFoldDB" id="F6HWP4"/>
<evidence type="ECO:0000313" key="7">
    <source>
        <dbReference type="Proteomes" id="UP000009183"/>
    </source>
</evidence>
<feature type="repeat" description="ARM" evidence="5">
    <location>
        <begin position="153"/>
        <end position="195"/>
    </location>
</feature>
<dbReference type="PaxDb" id="29760-VIT_00s0183g00210.t01"/>
<dbReference type="PROSITE" id="PS50176">
    <property type="entry name" value="ARM_REPEAT"/>
    <property type="match status" value="1"/>
</dbReference>
<dbReference type="GO" id="GO:0015031">
    <property type="term" value="P:protein transport"/>
    <property type="evidence" value="ECO:0007669"/>
    <property type="project" value="UniProtKB-KW"/>
</dbReference>
<protein>
    <recommendedName>
        <fullName evidence="8">Importin subunit alpha-1a</fullName>
    </recommendedName>
</protein>
<dbReference type="SUPFAM" id="SSF48371">
    <property type="entry name" value="ARM repeat"/>
    <property type="match status" value="1"/>
</dbReference>
<evidence type="ECO:0000313" key="6">
    <source>
        <dbReference type="EMBL" id="CCB59108.1"/>
    </source>
</evidence>
<reference evidence="7" key="1">
    <citation type="journal article" date="2007" name="Nature">
        <title>The grapevine genome sequence suggests ancestral hexaploidization in major angiosperm phyla.</title>
        <authorList>
            <consortium name="The French-Italian Public Consortium for Grapevine Genome Characterization."/>
            <person name="Jaillon O."/>
            <person name="Aury J.-M."/>
            <person name="Noel B."/>
            <person name="Policriti A."/>
            <person name="Clepet C."/>
            <person name="Casagrande A."/>
            <person name="Choisne N."/>
            <person name="Aubourg S."/>
            <person name="Vitulo N."/>
            <person name="Jubin C."/>
            <person name="Vezzi A."/>
            <person name="Legeai F."/>
            <person name="Hugueney P."/>
            <person name="Dasilva C."/>
            <person name="Horner D."/>
            <person name="Mica E."/>
            <person name="Jublot D."/>
            <person name="Poulain J."/>
            <person name="Bruyere C."/>
            <person name="Billault A."/>
            <person name="Segurens B."/>
            <person name="Gouyvenoux M."/>
            <person name="Ugarte E."/>
            <person name="Cattonaro F."/>
            <person name="Anthouard V."/>
            <person name="Vico V."/>
            <person name="Del Fabbro C."/>
            <person name="Alaux M."/>
            <person name="Di Gaspero G."/>
            <person name="Dumas V."/>
            <person name="Felice N."/>
            <person name="Paillard S."/>
            <person name="Juman I."/>
            <person name="Moroldo M."/>
            <person name="Scalabrin S."/>
            <person name="Canaguier A."/>
            <person name="Le Clainche I."/>
            <person name="Malacrida G."/>
            <person name="Durand E."/>
            <person name="Pesole G."/>
            <person name="Laucou V."/>
            <person name="Chatelet P."/>
            <person name="Merdinoglu D."/>
            <person name="Delledonne M."/>
            <person name="Pezzotti M."/>
            <person name="Lecharny A."/>
            <person name="Scarpelli C."/>
            <person name="Artiguenave F."/>
            <person name="Pe M.E."/>
            <person name="Valle G."/>
            <person name="Morgante M."/>
            <person name="Caboche M."/>
            <person name="Adam-Blondon A.-F."/>
            <person name="Weissenbach J."/>
            <person name="Quetier F."/>
            <person name="Wincker P."/>
        </authorList>
    </citation>
    <scope>NUCLEOTIDE SEQUENCE [LARGE SCALE GENOMIC DNA]</scope>
    <source>
        <strain evidence="7">cv. Pinot noir / PN40024</strain>
    </source>
</reference>
<evidence type="ECO:0008006" key="8">
    <source>
        <dbReference type="Google" id="ProtNLM"/>
    </source>
</evidence>
<dbReference type="InterPro" id="IPR011989">
    <property type="entry name" value="ARM-like"/>
</dbReference>
<dbReference type="STRING" id="29760.F6HWP4"/>
<dbReference type="eggNOG" id="KOG0920">
    <property type="taxonomic scope" value="Eukaryota"/>
</dbReference>
<keyword evidence="7" id="KW-1185">Reference proteome</keyword>
<gene>
    <name evidence="6" type="ORF">VIT_00s0183g00210</name>
</gene>
<dbReference type="EMBL" id="FN596276">
    <property type="protein sequence ID" value="CCB59108.1"/>
    <property type="molecule type" value="Genomic_DNA"/>
</dbReference>
<name>F6HWP4_VITVI</name>
<dbReference type="PANTHER" id="PTHR23316">
    <property type="entry name" value="IMPORTIN ALPHA"/>
    <property type="match status" value="1"/>
</dbReference>